<sequence>MADYYPLLARALDALPDRSPAMRKAVYDRARGALIAQLRSLDPPIAEADIELERKALDAAIGRLETAYGEPAPPAEAPAAEPPAPPPASPAAAASSKPTFLPDPSPAAEASKPAAEEAPKPAAPAPERASEPTLPPAPPPELMPPAAAADALPEAGPPEPFAAFVPPRPPRPEPAPAAAAEGEAPAEPANANGRRRPKIDVVPPRTGRAQMLRNAVVFGLLAIVIGAIGVAAYLLRDKPSPVQETTSSRETPAEPADSKFADRIGGEQAPAPRKSQAPARAPAQTDMTVAQRAVLIEENTADPEGPAKVTQGRVVWRLDTVSGEQSQPLQTVIRANVDYPDAGFGLTMTIRKNTDAALPASHTVEIAFTTSGTDAAKHAVQSIGLIALKDEEKGRGTTVSGLPVRVRDNLFLIGLSSLKSDVDRNTDLLLHRPWFDLGLQYAGGGRAILSFEKGNTGTQVIQSAFEQWND</sequence>
<organism evidence="3 4">
    <name type="scientific">Methylobacterium organophilum</name>
    <dbReference type="NCBI Taxonomy" id="410"/>
    <lineage>
        <taxon>Bacteria</taxon>
        <taxon>Pseudomonadati</taxon>
        <taxon>Pseudomonadota</taxon>
        <taxon>Alphaproteobacteria</taxon>
        <taxon>Hyphomicrobiales</taxon>
        <taxon>Methylobacteriaceae</taxon>
        <taxon>Methylobacterium</taxon>
    </lineage>
</organism>
<gene>
    <name evidence="3" type="ORF">LKMONMHP_4516</name>
</gene>
<feature type="region of interest" description="Disordered" evidence="1">
    <location>
        <begin position="68"/>
        <end position="202"/>
    </location>
</feature>
<keyword evidence="2" id="KW-1133">Transmembrane helix</keyword>
<accession>A0ABQ4TEK0</accession>
<proteinExistence type="predicted"/>
<protein>
    <recommendedName>
        <fullName evidence="5">Histidine kinase</fullName>
    </recommendedName>
</protein>
<reference evidence="3" key="1">
    <citation type="journal article" date="2021" name="Front. Microbiol.">
        <title>Comprehensive Comparative Genomics and Phenotyping of Methylobacterium Species.</title>
        <authorList>
            <person name="Alessa O."/>
            <person name="Ogura Y."/>
            <person name="Fujitani Y."/>
            <person name="Takami H."/>
            <person name="Hayashi T."/>
            <person name="Sahin N."/>
            <person name="Tani A."/>
        </authorList>
    </citation>
    <scope>NUCLEOTIDE SEQUENCE</scope>
    <source>
        <strain evidence="3">NBRC 15689</strain>
    </source>
</reference>
<evidence type="ECO:0000256" key="2">
    <source>
        <dbReference type="SAM" id="Phobius"/>
    </source>
</evidence>
<dbReference type="PRINTS" id="PR01217">
    <property type="entry name" value="PRICHEXTENSN"/>
</dbReference>
<name>A0ABQ4TEK0_METOR</name>
<keyword evidence="4" id="KW-1185">Reference proteome</keyword>
<dbReference type="RefSeq" id="WP_238314624.1">
    <property type="nucleotide sequence ID" value="NZ_BPQV01000017.1"/>
</dbReference>
<reference evidence="3" key="2">
    <citation type="submission" date="2021-08" db="EMBL/GenBank/DDBJ databases">
        <authorList>
            <person name="Tani A."/>
            <person name="Ola A."/>
            <person name="Ogura Y."/>
            <person name="Katsura K."/>
            <person name="Hayashi T."/>
        </authorList>
    </citation>
    <scope>NUCLEOTIDE SEQUENCE</scope>
    <source>
        <strain evidence="3">NBRC 15689</strain>
    </source>
</reference>
<feature type="compositionally biased region" description="Low complexity" evidence="1">
    <location>
        <begin position="176"/>
        <end position="192"/>
    </location>
</feature>
<keyword evidence="2" id="KW-0812">Transmembrane</keyword>
<dbReference type="EMBL" id="BPQV01000017">
    <property type="protein sequence ID" value="GJE29633.1"/>
    <property type="molecule type" value="Genomic_DNA"/>
</dbReference>
<feature type="compositionally biased region" description="Pro residues" evidence="1">
    <location>
        <begin position="155"/>
        <end position="175"/>
    </location>
</feature>
<feature type="compositionally biased region" description="Pro residues" evidence="1">
    <location>
        <begin position="71"/>
        <end position="89"/>
    </location>
</feature>
<evidence type="ECO:0000313" key="3">
    <source>
        <dbReference type="EMBL" id="GJE29633.1"/>
    </source>
</evidence>
<feature type="region of interest" description="Disordered" evidence="1">
    <location>
        <begin position="241"/>
        <end position="285"/>
    </location>
</feature>
<feature type="transmembrane region" description="Helical" evidence="2">
    <location>
        <begin position="215"/>
        <end position="235"/>
    </location>
</feature>
<comment type="caution">
    <text evidence="3">The sequence shown here is derived from an EMBL/GenBank/DDBJ whole genome shotgun (WGS) entry which is preliminary data.</text>
</comment>
<feature type="compositionally biased region" description="Basic and acidic residues" evidence="1">
    <location>
        <begin position="256"/>
        <end position="265"/>
    </location>
</feature>
<keyword evidence="2" id="KW-0472">Membrane</keyword>
<evidence type="ECO:0008006" key="5">
    <source>
        <dbReference type="Google" id="ProtNLM"/>
    </source>
</evidence>
<evidence type="ECO:0000313" key="4">
    <source>
        <dbReference type="Proteomes" id="UP001055156"/>
    </source>
</evidence>
<dbReference type="Proteomes" id="UP001055156">
    <property type="component" value="Unassembled WGS sequence"/>
</dbReference>
<feature type="compositionally biased region" description="Pro residues" evidence="1">
    <location>
        <begin position="133"/>
        <end position="143"/>
    </location>
</feature>
<feature type="compositionally biased region" description="Low complexity" evidence="1">
    <location>
        <begin position="144"/>
        <end position="154"/>
    </location>
</feature>
<evidence type="ECO:0000256" key="1">
    <source>
        <dbReference type="SAM" id="MobiDB-lite"/>
    </source>
</evidence>